<dbReference type="InterPro" id="IPR000086">
    <property type="entry name" value="NUDIX_hydrolase_dom"/>
</dbReference>
<evidence type="ECO:0000313" key="5">
    <source>
        <dbReference type="EMBL" id="QCI98232.1"/>
    </source>
</evidence>
<dbReference type="InterPro" id="IPR015797">
    <property type="entry name" value="NUDIX_hydrolase-like_dom_sf"/>
</dbReference>
<evidence type="ECO:0000256" key="1">
    <source>
        <dbReference type="ARBA" id="ARBA00001946"/>
    </source>
</evidence>
<reference evidence="7" key="3">
    <citation type="submission" date="2023-05" db="EMBL/GenBank/DDBJ databases">
        <title>Complete genome sequence of Agrobacterium larrymoorei CFBP5477.</title>
        <authorList>
            <person name="Yen H.-C."/>
            <person name="Chou L."/>
            <person name="Lin Y.-C."/>
            <person name="Lai E.-M."/>
            <person name="Kuo C.-H."/>
        </authorList>
    </citation>
    <scope>NUCLEOTIDE SEQUENCE</scope>
    <source>
        <strain evidence="7">CFBP5477</strain>
    </source>
</reference>
<dbReference type="EMBL" id="CP124733">
    <property type="protein sequence ID" value="WHA40300.1"/>
    <property type="molecule type" value="Genomic_DNA"/>
</dbReference>
<proteinExistence type="inferred from homology"/>
<evidence type="ECO:0000313" key="7">
    <source>
        <dbReference type="EMBL" id="WHA40300.1"/>
    </source>
</evidence>
<keyword evidence="9" id="KW-1185">Reference proteome</keyword>
<dbReference type="PRINTS" id="PR00502">
    <property type="entry name" value="NUDIXFAMILY"/>
</dbReference>
<evidence type="ECO:0000256" key="2">
    <source>
        <dbReference type="ARBA" id="ARBA00022801"/>
    </source>
</evidence>
<dbReference type="PANTHER" id="PTHR43736">
    <property type="entry name" value="ADP-RIBOSE PYROPHOSPHATASE"/>
    <property type="match status" value="1"/>
</dbReference>
<dbReference type="EMBL" id="CP072167">
    <property type="protein sequence ID" value="QYA06317.1"/>
    <property type="molecule type" value="Genomic_DNA"/>
</dbReference>
<dbReference type="Proteomes" id="UP000298545">
    <property type="component" value="Chromosome circular"/>
</dbReference>
<dbReference type="RefSeq" id="WP_027675374.1">
    <property type="nucleotide sequence ID" value="NZ_CP039691.1"/>
</dbReference>
<dbReference type="CDD" id="cd04673">
    <property type="entry name" value="NUDIX_ADPRase"/>
    <property type="match status" value="1"/>
</dbReference>
<comment type="similarity">
    <text evidence="3">Belongs to the Nudix hydrolase family.</text>
</comment>
<keyword evidence="2 3" id="KW-0378">Hydrolase</keyword>
<dbReference type="Proteomes" id="UP000826513">
    <property type="component" value="Chromosome 1"/>
</dbReference>
<dbReference type="Gene3D" id="3.90.79.10">
    <property type="entry name" value="Nucleoside Triphosphate Pyrophosphohydrolase"/>
    <property type="match status" value="1"/>
</dbReference>
<evidence type="ECO:0000256" key="3">
    <source>
        <dbReference type="RuleBase" id="RU003476"/>
    </source>
</evidence>
<accession>A0A4D7DVI5</accession>
<dbReference type="OrthoDB" id="9761969at2"/>
<dbReference type="InterPro" id="IPR020476">
    <property type="entry name" value="Nudix_hydrolase"/>
</dbReference>
<evidence type="ECO:0000313" key="6">
    <source>
        <dbReference type="EMBL" id="QYA06317.1"/>
    </source>
</evidence>
<dbReference type="PROSITE" id="PS51462">
    <property type="entry name" value="NUDIX"/>
    <property type="match status" value="1"/>
</dbReference>
<organism evidence="5 8">
    <name type="scientific">Agrobacterium larrymoorei</name>
    <dbReference type="NCBI Taxonomy" id="160699"/>
    <lineage>
        <taxon>Bacteria</taxon>
        <taxon>Pseudomonadati</taxon>
        <taxon>Pseudomonadota</taxon>
        <taxon>Alphaproteobacteria</taxon>
        <taxon>Hyphomicrobiales</taxon>
        <taxon>Rhizobiaceae</taxon>
        <taxon>Rhizobium/Agrobacterium group</taxon>
        <taxon>Agrobacterium</taxon>
    </lineage>
</organism>
<dbReference type="KEGG" id="alf:CFBP5473_10120"/>
<dbReference type="EMBL" id="CP039691">
    <property type="protein sequence ID" value="QCI98232.1"/>
    <property type="molecule type" value="Genomic_DNA"/>
</dbReference>
<reference evidence="6 9" key="2">
    <citation type="submission" date="2021-03" db="EMBL/GenBank/DDBJ databases">
        <title>Rapid diversification of plasmids in a genus of pathogenic and nitrogen fixing bacteria.</title>
        <authorList>
            <person name="Weisberg A.J."/>
            <person name="Miller M."/>
            <person name="Ream W."/>
            <person name="Grunwald N.J."/>
            <person name="Chang J.H."/>
        </authorList>
    </citation>
    <scope>NUCLEOTIDE SEQUENCE [LARGE SCALE GENOMIC DNA]</scope>
    <source>
        <strain evidence="6 9">AF3.44</strain>
    </source>
</reference>
<dbReference type="Pfam" id="PF00293">
    <property type="entry name" value="NUDIX"/>
    <property type="match status" value="1"/>
</dbReference>
<name>A0A4D7DVI5_9HYPH</name>
<comment type="cofactor">
    <cofactor evidence="1">
        <name>Mg(2+)</name>
        <dbReference type="ChEBI" id="CHEBI:18420"/>
    </cofactor>
</comment>
<dbReference type="Proteomes" id="UP000298664">
    <property type="component" value="Chromosome Circular"/>
</dbReference>
<dbReference type="SUPFAM" id="SSF55811">
    <property type="entry name" value="Nudix"/>
    <property type="match status" value="1"/>
</dbReference>
<evidence type="ECO:0000313" key="9">
    <source>
        <dbReference type="Proteomes" id="UP000826513"/>
    </source>
</evidence>
<reference evidence="5 8" key="1">
    <citation type="submission" date="2019-04" db="EMBL/GenBank/DDBJ databases">
        <title>Complete genome sequence of Agrobacterium larrymoorei CFBP5473.</title>
        <authorList>
            <person name="Haryono M."/>
            <person name="Chou L."/>
            <person name="Lin Y.-C."/>
            <person name="Lai E.-M."/>
            <person name="Kuo C.-H."/>
        </authorList>
    </citation>
    <scope>NUCLEOTIDE SEQUENCE [LARGE SCALE GENOMIC DNA]</scope>
    <source>
        <strain evidence="5 8">CFBP5473</strain>
    </source>
</reference>
<dbReference type="GO" id="GO:0016787">
    <property type="term" value="F:hydrolase activity"/>
    <property type="evidence" value="ECO:0007669"/>
    <property type="project" value="UniProtKB-KW"/>
</dbReference>
<gene>
    <name evidence="5" type="ORF">CFBP5473_10120</name>
    <name evidence="7" type="ORF">CFBP5477_010705</name>
    <name evidence="6" type="ORF">J5285_09610</name>
</gene>
<dbReference type="PROSITE" id="PS00893">
    <property type="entry name" value="NUDIX_BOX"/>
    <property type="match status" value="1"/>
</dbReference>
<evidence type="ECO:0000259" key="4">
    <source>
        <dbReference type="PROSITE" id="PS51462"/>
    </source>
</evidence>
<dbReference type="STRING" id="1367849.GCA_000518585_02619"/>
<dbReference type="InterPro" id="IPR020084">
    <property type="entry name" value="NUDIX_hydrolase_CS"/>
</dbReference>
<dbReference type="AlphaFoldDB" id="A0A4D7DVI5"/>
<feature type="domain" description="Nudix hydrolase" evidence="4">
    <location>
        <begin position="3"/>
        <end position="135"/>
    </location>
</feature>
<protein>
    <submittedName>
        <fullName evidence="6">NUDIX domain-containing protein</fullName>
    </submittedName>
    <submittedName>
        <fullName evidence="5">NUDIX hydrolase</fullName>
    </submittedName>
</protein>
<evidence type="ECO:0000313" key="8">
    <source>
        <dbReference type="Proteomes" id="UP000298545"/>
    </source>
</evidence>
<dbReference type="PANTHER" id="PTHR43736:SF1">
    <property type="entry name" value="DIHYDRONEOPTERIN TRIPHOSPHATE DIPHOSPHATASE"/>
    <property type="match status" value="1"/>
</dbReference>
<sequence>MLLPQPASSAIIQRGDRVLLVRRINPPSQDMYAFPGGRGEPGETPEETALRELLEETGITAHHPQLFATYDLPSRDPDGRVTSHFFLSVFLVQADEEAAALAADDAADAGWFTLEDIRRLPAPDSVVECAERLLGQLHES</sequence>